<dbReference type="GO" id="GO:0034045">
    <property type="term" value="C:phagophore assembly site membrane"/>
    <property type="evidence" value="ECO:0007669"/>
    <property type="project" value="TreeGrafter"/>
</dbReference>
<dbReference type="GO" id="GO:0005524">
    <property type="term" value="F:ATP binding"/>
    <property type="evidence" value="ECO:0007669"/>
    <property type="project" value="UniProtKB-KW"/>
</dbReference>
<organism evidence="11 12">
    <name type="scientific">Rhipicephalus sanguineus</name>
    <name type="common">Brown dog tick</name>
    <name type="synonym">Ixodes sanguineus</name>
    <dbReference type="NCBI Taxonomy" id="34632"/>
    <lineage>
        <taxon>Eukaryota</taxon>
        <taxon>Metazoa</taxon>
        <taxon>Ecdysozoa</taxon>
        <taxon>Arthropoda</taxon>
        <taxon>Chelicerata</taxon>
        <taxon>Arachnida</taxon>
        <taxon>Acari</taxon>
        <taxon>Parasitiformes</taxon>
        <taxon>Ixodida</taxon>
        <taxon>Ixodoidea</taxon>
        <taxon>Ixodidae</taxon>
        <taxon>Rhipicephalinae</taxon>
        <taxon>Rhipicephalus</taxon>
        <taxon>Rhipicephalus</taxon>
    </lineage>
</organism>
<dbReference type="VEuPathDB" id="VectorBase:RSAN_050188"/>
<evidence type="ECO:0000256" key="6">
    <source>
        <dbReference type="ARBA" id="ARBA00023125"/>
    </source>
</evidence>
<feature type="domain" description="Protein kinase" evidence="9">
    <location>
        <begin position="1"/>
        <end position="282"/>
    </location>
</feature>
<evidence type="ECO:0000259" key="9">
    <source>
        <dbReference type="PROSITE" id="PS50011"/>
    </source>
</evidence>
<sequence>MPPPLRHSRKAPGRRPTASSHGDPDAAGWAADWPSLHGAATARRGPRRGRRGRQGRLRRCSSRLVASVFALFCGRAPRFALRPLLRTAGREVAEGRKYCNGGDLAEYLLEKGTLSETTIRLFLRQIAGAMRALNAKGIVHRDLKPQNILLCHGPRPKPAPADITLKIADFGFARFLQDGVMAATLCGSPMYMAPEVIMSLQYDAKADLWSIGTIVFQCLTGTAPFKAQTPQALKQFYEKATNLAPRIPSGTSRELHDLLSRLLKKNAKDRMDFDEFFSHPFLKTVAKLSSPMPVPSRRSASPPDVGGGAVAPPAGGWGSPMSGQLPPSPQGWCGEDLGGSGATQAAALKSASSSSSPEDQDFVIVPASIGEDQQSSGAAGARWPSEDSGSTPAKKMASGGNVPASPTSHEGSPRPSFLPRMQLERKDSLGSNSSDLGRRTPDFSNLSPPSVQFHIGTPPGGGRRRHLSGGTPPRVRHSIPIATSGSPLRRHYCGMANVNQLAMLNGNPQQLPPILGSPLGGREGDPGVGFNLNAIRNTALATRAMTLPEMRRDGSGGSDQLDGGLHKSGSAGGRLYDHGALFRGANLVSEQAALGSYSPPGSVGAFFSGSGDWPGGRLGSPGATAVAPCCFPFGTSPPTSEPPNFVPPPELPQETLLDREHNETLAKLHFIDALVGCIVELARSKAEPLAAALTESMYWRQCCSSPEEQVARALGEGHRRAEQLVLYVRAVQLLASALNLARDQVAQRRLRASSSVRQLLRNMQQTLHRCMDCCRRLSQQGVLQASASTTSVPPLTADRLLYNYAIDMCQTAAMGELYVHTDDYNGVLDGTSSEHSREAVTSTLTECFRRYQTAQILLHSLAQQVENDDDRALLNRFKILKEVEQGGTAKQDIARKYGIKPNTLSNILKDKRSVLDAFEKDQFRMSRKRMRIGAHPELEQALLIWIREAGDIVAAKASSLAMMLGIENSASSDGWLTRFKQRHDMVFKSVNGERAAVNAATLGEEGTIELDVDCLLPALGDVPFEEYVATNSSVETCGALSDAEIVEMVQPSEASHETEVDDDDAAANKDAVEKRLYVLQSEGLVCAYDSTC</sequence>
<dbReference type="InterPro" id="IPR045269">
    <property type="entry name" value="Atg1-like"/>
</dbReference>
<dbReference type="GO" id="GO:0048675">
    <property type="term" value="P:axon extension"/>
    <property type="evidence" value="ECO:0007669"/>
    <property type="project" value="TreeGrafter"/>
</dbReference>
<dbReference type="PROSITE" id="PS51253">
    <property type="entry name" value="HTH_CENPB"/>
    <property type="match status" value="1"/>
</dbReference>
<evidence type="ECO:0008006" key="13">
    <source>
        <dbReference type="Google" id="ProtNLM"/>
    </source>
</evidence>
<dbReference type="GO" id="GO:0061709">
    <property type="term" value="P:reticulophagy"/>
    <property type="evidence" value="ECO:0007669"/>
    <property type="project" value="TreeGrafter"/>
</dbReference>
<dbReference type="Pfam" id="PF00069">
    <property type="entry name" value="Pkinase"/>
    <property type="match status" value="1"/>
</dbReference>
<evidence type="ECO:0000256" key="2">
    <source>
        <dbReference type="ARBA" id="ARBA00022679"/>
    </source>
</evidence>
<feature type="compositionally biased region" description="Basic residues" evidence="8">
    <location>
        <begin position="1"/>
        <end position="13"/>
    </location>
</feature>
<dbReference type="GO" id="GO:0005776">
    <property type="term" value="C:autophagosome"/>
    <property type="evidence" value="ECO:0007669"/>
    <property type="project" value="TreeGrafter"/>
</dbReference>
<evidence type="ECO:0000256" key="3">
    <source>
        <dbReference type="ARBA" id="ARBA00022741"/>
    </source>
</evidence>
<dbReference type="GO" id="GO:0034727">
    <property type="term" value="P:piecemeal microautophagy of the nucleus"/>
    <property type="evidence" value="ECO:0007669"/>
    <property type="project" value="TreeGrafter"/>
</dbReference>
<dbReference type="GO" id="GO:0042594">
    <property type="term" value="P:response to starvation"/>
    <property type="evidence" value="ECO:0007669"/>
    <property type="project" value="TreeGrafter"/>
</dbReference>
<reference evidence="11" key="1">
    <citation type="journal article" date="2020" name="Cell">
        <title>Large-Scale Comparative Analyses of Tick Genomes Elucidate Their Genetic Diversity and Vector Capacities.</title>
        <authorList>
            <consortium name="Tick Genome and Microbiome Consortium (TIGMIC)"/>
            <person name="Jia N."/>
            <person name="Wang J."/>
            <person name="Shi W."/>
            <person name="Du L."/>
            <person name="Sun Y."/>
            <person name="Zhan W."/>
            <person name="Jiang J.F."/>
            <person name="Wang Q."/>
            <person name="Zhang B."/>
            <person name="Ji P."/>
            <person name="Bell-Sakyi L."/>
            <person name="Cui X.M."/>
            <person name="Yuan T.T."/>
            <person name="Jiang B.G."/>
            <person name="Yang W.F."/>
            <person name="Lam T.T."/>
            <person name="Chang Q.C."/>
            <person name="Ding S.J."/>
            <person name="Wang X.J."/>
            <person name="Zhu J.G."/>
            <person name="Ruan X.D."/>
            <person name="Zhao L."/>
            <person name="Wei J.T."/>
            <person name="Ye R.Z."/>
            <person name="Que T.C."/>
            <person name="Du C.H."/>
            <person name="Zhou Y.H."/>
            <person name="Cheng J.X."/>
            <person name="Dai P.F."/>
            <person name="Guo W.B."/>
            <person name="Han X.H."/>
            <person name="Huang E.J."/>
            <person name="Li L.F."/>
            <person name="Wei W."/>
            <person name="Gao Y.C."/>
            <person name="Liu J.Z."/>
            <person name="Shao H.Z."/>
            <person name="Wang X."/>
            <person name="Wang C.C."/>
            <person name="Yang T.C."/>
            <person name="Huo Q.B."/>
            <person name="Li W."/>
            <person name="Chen H.Y."/>
            <person name="Chen S.E."/>
            <person name="Zhou L.G."/>
            <person name="Ni X.B."/>
            <person name="Tian J.H."/>
            <person name="Sheng Y."/>
            <person name="Liu T."/>
            <person name="Pan Y.S."/>
            <person name="Xia L.Y."/>
            <person name="Li J."/>
            <person name="Zhao F."/>
            <person name="Cao W.C."/>
        </authorList>
    </citation>
    <scope>NUCLEOTIDE SEQUENCE</scope>
    <source>
        <strain evidence="11">Rsan-2018</strain>
    </source>
</reference>
<keyword evidence="3" id="KW-0547">Nucleotide-binding</keyword>
<feature type="region of interest" description="Disordered" evidence="8">
    <location>
        <begin position="288"/>
        <end position="359"/>
    </location>
</feature>
<dbReference type="EMBL" id="JABSTV010001250">
    <property type="protein sequence ID" value="KAH7956915.1"/>
    <property type="molecule type" value="Genomic_DNA"/>
</dbReference>
<dbReference type="GO" id="GO:0005634">
    <property type="term" value="C:nucleus"/>
    <property type="evidence" value="ECO:0007669"/>
    <property type="project" value="UniProtKB-SubCell"/>
</dbReference>
<dbReference type="SUPFAM" id="SSF56112">
    <property type="entry name" value="Protein kinase-like (PK-like)"/>
    <property type="match status" value="1"/>
</dbReference>
<evidence type="ECO:0000313" key="11">
    <source>
        <dbReference type="EMBL" id="KAH7956915.1"/>
    </source>
</evidence>
<dbReference type="SUPFAM" id="SSF46689">
    <property type="entry name" value="Homeodomain-like"/>
    <property type="match status" value="2"/>
</dbReference>
<comment type="subcellular location">
    <subcellularLocation>
        <location evidence="1">Nucleus</location>
    </subcellularLocation>
</comment>
<dbReference type="SMART" id="SM00674">
    <property type="entry name" value="CENPB"/>
    <property type="match status" value="1"/>
</dbReference>
<dbReference type="AlphaFoldDB" id="A0A9D4SYF6"/>
<dbReference type="GO" id="GO:0000045">
    <property type="term" value="P:autophagosome assembly"/>
    <property type="evidence" value="ECO:0007669"/>
    <property type="project" value="TreeGrafter"/>
</dbReference>
<dbReference type="Pfam" id="PF04218">
    <property type="entry name" value="CENP-B_N"/>
    <property type="match status" value="1"/>
</dbReference>
<evidence type="ECO:0000256" key="1">
    <source>
        <dbReference type="ARBA" id="ARBA00004123"/>
    </source>
</evidence>
<evidence type="ECO:0000313" key="12">
    <source>
        <dbReference type="Proteomes" id="UP000821837"/>
    </source>
</evidence>
<keyword evidence="6" id="KW-0238">DNA-binding</keyword>
<keyword evidence="4" id="KW-0418">Kinase</keyword>
<dbReference type="Proteomes" id="UP000821837">
    <property type="component" value="Unassembled WGS sequence"/>
</dbReference>
<accession>A0A9D4SYF6</accession>
<dbReference type="PANTHER" id="PTHR24348:SF22">
    <property type="entry name" value="NON-SPECIFIC SERINE_THREONINE PROTEIN KINASE"/>
    <property type="match status" value="1"/>
</dbReference>
<name>A0A9D4SYF6_RHISA</name>
<feature type="compositionally biased region" description="Low complexity" evidence="8">
    <location>
        <begin position="342"/>
        <end position="356"/>
    </location>
</feature>
<keyword evidence="7" id="KW-0539">Nucleus</keyword>
<dbReference type="InterPro" id="IPR009057">
    <property type="entry name" value="Homeodomain-like_sf"/>
</dbReference>
<dbReference type="Gene3D" id="1.10.510.10">
    <property type="entry name" value="Transferase(Phosphotransferase) domain 1"/>
    <property type="match status" value="1"/>
</dbReference>
<keyword evidence="2" id="KW-0808">Transferase</keyword>
<dbReference type="GO" id="GO:0005829">
    <property type="term" value="C:cytosol"/>
    <property type="evidence" value="ECO:0007669"/>
    <property type="project" value="TreeGrafter"/>
</dbReference>
<gene>
    <name evidence="11" type="ORF">HPB52_013552</name>
</gene>
<reference evidence="11" key="2">
    <citation type="submission" date="2021-09" db="EMBL/GenBank/DDBJ databases">
        <authorList>
            <person name="Jia N."/>
            <person name="Wang J."/>
            <person name="Shi W."/>
            <person name="Du L."/>
            <person name="Sun Y."/>
            <person name="Zhan W."/>
            <person name="Jiang J."/>
            <person name="Wang Q."/>
            <person name="Zhang B."/>
            <person name="Ji P."/>
            <person name="Sakyi L.B."/>
            <person name="Cui X."/>
            <person name="Yuan T."/>
            <person name="Jiang B."/>
            <person name="Yang W."/>
            <person name="Lam T.T.-Y."/>
            <person name="Chang Q."/>
            <person name="Ding S."/>
            <person name="Wang X."/>
            <person name="Zhu J."/>
            <person name="Ruan X."/>
            <person name="Zhao L."/>
            <person name="Wei J."/>
            <person name="Que T."/>
            <person name="Du C."/>
            <person name="Cheng J."/>
            <person name="Dai P."/>
            <person name="Han X."/>
            <person name="Huang E."/>
            <person name="Gao Y."/>
            <person name="Liu J."/>
            <person name="Shao H."/>
            <person name="Ye R."/>
            <person name="Li L."/>
            <person name="Wei W."/>
            <person name="Wang X."/>
            <person name="Wang C."/>
            <person name="Huo Q."/>
            <person name="Li W."/>
            <person name="Guo W."/>
            <person name="Chen H."/>
            <person name="Chen S."/>
            <person name="Zhou L."/>
            <person name="Zhou L."/>
            <person name="Ni X."/>
            <person name="Tian J."/>
            <person name="Zhou Y."/>
            <person name="Sheng Y."/>
            <person name="Liu T."/>
            <person name="Pan Y."/>
            <person name="Xia L."/>
            <person name="Li J."/>
            <person name="Zhao F."/>
            <person name="Cao W."/>
        </authorList>
    </citation>
    <scope>NUCLEOTIDE SEQUENCE</scope>
    <source>
        <strain evidence="11">Rsan-2018</strain>
        <tissue evidence="11">Larvae</tissue>
    </source>
</reference>
<comment type="caution">
    <text evidence="11">The sequence shown here is derived from an EMBL/GenBank/DDBJ whole genome shotgun (WGS) entry which is preliminary data.</text>
</comment>
<feature type="region of interest" description="Disordered" evidence="8">
    <location>
        <begin position="1"/>
        <end position="33"/>
    </location>
</feature>
<dbReference type="InterPro" id="IPR006600">
    <property type="entry name" value="HTH_CenpB_DNA-bd_dom"/>
</dbReference>
<feature type="domain" description="HTH CENPB-type" evidence="10">
    <location>
        <begin position="926"/>
        <end position="989"/>
    </location>
</feature>
<dbReference type="GO" id="GO:0000422">
    <property type="term" value="P:autophagy of mitochondrion"/>
    <property type="evidence" value="ECO:0007669"/>
    <property type="project" value="TreeGrafter"/>
</dbReference>
<keyword evidence="12" id="KW-1185">Reference proteome</keyword>
<evidence type="ECO:0000256" key="7">
    <source>
        <dbReference type="ARBA" id="ARBA00023242"/>
    </source>
</evidence>
<evidence type="ECO:0000259" key="10">
    <source>
        <dbReference type="PROSITE" id="PS51253"/>
    </source>
</evidence>
<dbReference type="InterPro" id="IPR007889">
    <property type="entry name" value="HTH_Psq"/>
</dbReference>
<dbReference type="InterPro" id="IPR000719">
    <property type="entry name" value="Prot_kinase_dom"/>
</dbReference>
<dbReference type="PROSITE" id="PS50011">
    <property type="entry name" value="PROTEIN_KINASE_DOM"/>
    <property type="match status" value="1"/>
</dbReference>
<dbReference type="SMART" id="SM00220">
    <property type="entry name" value="S_TKc"/>
    <property type="match status" value="1"/>
</dbReference>
<dbReference type="PANTHER" id="PTHR24348">
    <property type="entry name" value="SERINE/THREONINE-PROTEIN KINASE UNC-51-RELATED"/>
    <property type="match status" value="1"/>
</dbReference>
<protein>
    <recommendedName>
        <fullName evidence="13">Non-specific serine/threonine protein kinase</fullName>
    </recommendedName>
</protein>
<evidence type="ECO:0000256" key="5">
    <source>
        <dbReference type="ARBA" id="ARBA00022840"/>
    </source>
</evidence>
<dbReference type="Gene3D" id="1.10.10.60">
    <property type="entry name" value="Homeodomain-like"/>
    <property type="match status" value="2"/>
</dbReference>
<dbReference type="VEuPathDB" id="VectorBase:RSAN_032889"/>
<dbReference type="InterPro" id="IPR011009">
    <property type="entry name" value="Kinase-like_dom_sf"/>
</dbReference>
<dbReference type="InterPro" id="IPR008271">
    <property type="entry name" value="Ser/Thr_kinase_AS"/>
</dbReference>
<dbReference type="GO" id="GO:0004674">
    <property type="term" value="F:protein serine/threonine kinase activity"/>
    <property type="evidence" value="ECO:0007669"/>
    <property type="project" value="InterPro"/>
</dbReference>
<dbReference type="GO" id="GO:0010508">
    <property type="term" value="P:positive regulation of autophagy"/>
    <property type="evidence" value="ECO:0007669"/>
    <property type="project" value="TreeGrafter"/>
</dbReference>
<feature type="region of interest" description="Disordered" evidence="8">
    <location>
        <begin position="371"/>
        <end position="481"/>
    </location>
</feature>
<dbReference type="GO" id="GO:0003677">
    <property type="term" value="F:DNA binding"/>
    <property type="evidence" value="ECO:0007669"/>
    <property type="project" value="UniProtKB-KW"/>
</dbReference>
<evidence type="ECO:0000256" key="4">
    <source>
        <dbReference type="ARBA" id="ARBA00022777"/>
    </source>
</evidence>
<dbReference type="PROSITE" id="PS00108">
    <property type="entry name" value="PROTEIN_KINASE_ST"/>
    <property type="match status" value="1"/>
</dbReference>
<evidence type="ECO:0000256" key="8">
    <source>
        <dbReference type="SAM" id="MobiDB-lite"/>
    </source>
</evidence>
<feature type="compositionally biased region" description="Low complexity" evidence="8">
    <location>
        <begin position="300"/>
        <end position="314"/>
    </location>
</feature>
<keyword evidence="5" id="KW-0067">ATP-binding</keyword>
<proteinExistence type="predicted"/>
<dbReference type="FunFam" id="1.10.510.10:FF:000493">
    <property type="entry name" value="serine/threonine-protein kinase unc-51 isoform X2"/>
    <property type="match status" value="1"/>
</dbReference>